<organism evidence="2 3">
    <name type="scientific">Mytilus edulis</name>
    <name type="common">Blue mussel</name>
    <dbReference type="NCBI Taxonomy" id="6550"/>
    <lineage>
        <taxon>Eukaryota</taxon>
        <taxon>Metazoa</taxon>
        <taxon>Spiralia</taxon>
        <taxon>Lophotrochozoa</taxon>
        <taxon>Mollusca</taxon>
        <taxon>Bivalvia</taxon>
        <taxon>Autobranchia</taxon>
        <taxon>Pteriomorphia</taxon>
        <taxon>Mytilida</taxon>
        <taxon>Mytiloidea</taxon>
        <taxon>Mytilidae</taxon>
        <taxon>Mytilinae</taxon>
        <taxon>Mytilus</taxon>
    </lineage>
</organism>
<sequence>MLEEQNKDYENTISLIHCKWKQQTTGKEKDEIHQWQNSALQDIKTKVQMLEESISAKFTTMNMEFQHKLDIHEIKLKHELEIRDLKTEINMMKLHDNRPKYEQHESKCACKNDSEKLVKNSQPSLQNHEPLITEHSTEPQINQQRYEQNVGNTQNKNQNYMMNQPQMPAVGHNQLGPILTKVLPVPFQQSQIPMQGQYQLRPILTQRFPGPYQQPQEIRNIQGQNLMHQVNFYRMNNQHSSIQQANMPRARPSLNLESSAKTEITIGTLNIQNARSNELYLKQVLKRCEILCIQEHWLYSSEKHYLNTVSNMHEVEAKSVDDNIDTPYRHFRYHMWKRLWGGGVATFWRKDIDNAVKYMPDGNERIIVLTVNTKEQPICLINVYMPSGNENCDEKYKDMLAQLEEIIEKYQEKYQIMLCGDLNASLHRDNRSRDMILKQFLINNELEMVHNYPIKPTFYNHNKISKSQIGYFLHKRAEKNIRKENLQPIERATVDEVQSSICKMKTEKSPDVNGIEEIIPYIVFIINLIFDNLDVPEKMKSGTVTSVLKTGKDKKYPENYRGITVTNTFSTVLESLLKDRIEPTLLPKQSKLQRGFTDKASSLNTAFIVTQTADCYKELLRELFSTYP</sequence>
<dbReference type="SUPFAM" id="SSF56219">
    <property type="entry name" value="DNase I-like"/>
    <property type="match status" value="1"/>
</dbReference>
<proteinExistence type="predicted"/>
<dbReference type="EMBL" id="CAJPWZ010003328">
    <property type="protein sequence ID" value="CAG2257430.1"/>
    <property type="molecule type" value="Genomic_DNA"/>
</dbReference>
<keyword evidence="3" id="KW-1185">Reference proteome</keyword>
<evidence type="ECO:0000259" key="1">
    <source>
        <dbReference type="Pfam" id="PF03372"/>
    </source>
</evidence>
<dbReference type="PANTHER" id="PTHR19446">
    <property type="entry name" value="REVERSE TRANSCRIPTASES"/>
    <property type="match status" value="1"/>
</dbReference>
<protein>
    <recommendedName>
        <fullName evidence="1">Endonuclease/exonuclease/phosphatase domain-containing protein</fullName>
    </recommendedName>
</protein>
<accession>A0A8S3VI98</accession>
<dbReference type="GO" id="GO:0003824">
    <property type="term" value="F:catalytic activity"/>
    <property type="evidence" value="ECO:0007669"/>
    <property type="project" value="InterPro"/>
</dbReference>
<dbReference type="Proteomes" id="UP000683360">
    <property type="component" value="Unassembled WGS sequence"/>
</dbReference>
<reference evidence="2" key="1">
    <citation type="submission" date="2021-03" db="EMBL/GenBank/DDBJ databases">
        <authorList>
            <person name="Bekaert M."/>
        </authorList>
    </citation>
    <scope>NUCLEOTIDE SEQUENCE</scope>
</reference>
<gene>
    <name evidence="2" type="ORF">MEDL_68666</name>
</gene>
<dbReference type="OrthoDB" id="7476844at2759"/>
<name>A0A8S3VI98_MYTED</name>
<dbReference type="AlphaFoldDB" id="A0A8S3VI98"/>
<dbReference type="InterPro" id="IPR005135">
    <property type="entry name" value="Endo/exonuclease/phosphatase"/>
</dbReference>
<dbReference type="Pfam" id="PF03372">
    <property type="entry name" value="Exo_endo_phos"/>
    <property type="match status" value="1"/>
</dbReference>
<comment type="caution">
    <text evidence="2">The sequence shown here is derived from an EMBL/GenBank/DDBJ whole genome shotgun (WGS) entry which is preliminary data.</text>
</comment>
<evidence type="ECO:0000313" key="3">
    <source>
        <dbReference type="Proteomes" id="UP000683360"/>
    </source>
</evidence>
<dbReference type="InterPro" id="IPR036691">
    <property type="entry name" value="Endo/exonu/phosph_ase_sf"/>
</dbReference>
<dbReference type="Gene3D" id="3.60.10.10">
    <property type="entry name" value="Endonuclease/exonuclease/phosphatase"/>
    <property type="match status" value="1"/>
</dbReference>
<feature type="domain" description="Endonuclease/exonuclease/phosphatase" evidence="1">
    <location>
        <begin position="267"/>
        <end position="437"/>
    </location>
</feature>
<evidence type="ECO:0000313" key="2">
    <source>
        <dbReference type="EMBL" id="CAG2257430.1"/>
    </source>
</evidence>